<feature type="region of interest" description="Disordered" evidence="1">
    <location>
        <begin position="192"/>
        <end position="230"/>
    </location>
</feature>
<evidence type="ECO:0000313" key="3">
    <source>
        <dbReference type="Proteomes" id="UP000184073"/>
    </source>
</evidence>
<feature type="compositionally biased region" description="Acidic residues" evidence="1">
    <location>
        <begin position="211"/>
        <end position="221"/>
    </location>
</feature>
<dbReference type="OrthoDB" id="4503044at2759"/>
<dbReference type="AlphaFoldDB" id="A0A1L9P8L0"/>
<name>A0A1L9P8L0_ASPVE</name>
<evidence type="ECO:0000256" key="1">
    <source>
        <dbReference type="SAM" id="MobiDB-lite"/>
    </source>
</evidence>
<evidence type="ECO:0000313" key="2">
    <source>
        <dbReference type="EMBL" id="OJI97822.1"/>
    </source>
</evidence>
<dbReference type="Proteomes" id="UP000184073">
    <property type="component" value="Unassembled WGS sequence"/>
</dbReference>
<accession>A0A1L9P8L0</accession>
<reference evidence="3" key="1">
    <citation type="journal article" date="2017" name="Genome Biol.">
        <title>Comparative genomics reveals high biological diversity and specific adaptations in the industrially and medically important fungal genus Aspergillus.</title>
        <authorList>
            <person name="de Vries R.P."/>
            <person name="Riley R."/>
            <person name="Wiebenga A."/>
            <person name="Aguilar-Osorio G."/>
            <person name="Amillis S."/>
            <person name="Uchima C.A."/>
            <person name="Anderluh G."/>
            <person name="Asadollahi M."/>
            <person name="Askin M."/>
            <person name="Barry K."/>
            <person name="Battaglia E."/>
            <person name="Bayram O."/>
            <person name="Benocci T."/>
            <person name="Braus-Stromeyer S.A."/>
            <person name="Caldana C."/>
            <person name="Canovas D."/>
            <person name="Cerqueira G.C."/>
            <person name="Chen F."/>
            <person name="Chen W."/>
            <person name="Choi C."/>
            <person name="Clum A."/>
            <person name="Dos Santos R.A."/>
            <person name="Damasio A.R."/>
            <person name="Diallinas G."/>
            <person name="Emri T."/>
            <person name="Fekete E."/>
            <person name="Flipphi M."/>
            <person name="Freyberg S."/>
            <person name="Gallo A."/>
            <person name="Gournas C."/>
            <person name="Habgood R."/>
            <person name="Hainaut M."/>
            <person name="Harispe M.L."/>
            <person name="Henrissat B."/>
            <person name="Hilden K.S."/>
            <person name="Hope R."/>
            <person name="Hossain A."/>
            <person name="Karabika E."/>
            <person name="Karaffa L."/>
            <person name="Karanyi Z."/>
            <person name="Krasevec N."/>
            <person name="Kuo A."/>
            <person name="Kusch H."/>
            <person name="LaButti K."/>
            <person name="Lagendijk E.L."/>
            <person name="Lapidus A."/>
            <person name="Levasseur A."/>
            <person name="Lindquist E."/>
            <person name="Lipzen A."/>
            <person name="Logrieco A.F."/>
            <person name="MacCabe A."/>
            <person name="Maekelae M.R."/>
            <person name="Malavazi I."/>
            <person name="Melin P."/>
            <person name="Meyer V."/>
            <person name="Mielnichuk N."/>
            <person name="Miskei M."/>
            <person name="Molnar A.P."/>
            <person name="Mule G."/>
            <person name="Ngan C.Y."/>
            <person name="Orejas M."/>
            <person name="Orosz E."/>
            <person name="Ouedraogo J.P."/>
            <person name="Overkamp K.M."/>
            <person name="Park H.-S."/>
            <person name="Perrone G."/>
            <person name="Piumi F."/>
            <person name="Punt P.J."/>
            <person name="Ram A.F."/>
            <person name="Ramon A."/>
            <person name="Rauscher S."/>
            <person name="Record E."/>
            <person name="Riano-Pachon D.M."/>
            <person name="Robert V."/>
            <person name="Roehrig J."/>
            <person name="Ruller R."/>
            <person name="Salamov A."/>
            <person name="Salih N.S."/>
            <person name="Samson R.A."/>
            <person name="Sandor E."/>
            <person name="Sanguinetti M."/>
            <person name="Schuetze T."/>
            <person name="Sepcic K."/>
            <person name="Shelest E."/>
            <person name="Sherlock G."/>
            <person name="Sophianopoulou V."/>
            <person name="Squina F.M."/>
            <person name="Sun H."/>
            <person name="Susca A."/>
            <person name="Todd R.B."/>
            <person name="Tsang A."/>
            <person name="Unkles S.E."/>
            <person name="van de Wiele N."/>
            <person name="van Rossen-Uffink D."/>
            <person name="Oliveira J.V."/>
            <person name="Vesth T.C."/>
            <person name="Visser J."/>
            <person name="Yu J.-H."/>
            <person name="Zhou M."/>
            <person name="Andersen M.R."/>
            <person name="Archer D.B."/>
            <person name="Baker S.E."/>
            <person name="Benoit I."/>
            <person name="Brakhage A.A."/>
            <person name="Braus G.H."/>
            <person name="Fischer R."/>
            <person name="Frisvad J.C."/>
            <person name="Goldman G.H."/>
            <person name="Houbraken J."/>
            <person name="Oakley B."/>
            <person name="Pocsi I."/>
            <person name="Scazzocchio C."/>
            <person name="Seiboth B."/>
            <person name="vanKuyk P.A."/>
            <person name="Wortman J."/>
            <person name="Dyer P.S."/>
            <person name="Grigoriev I.V."/>
        </authorList>
    </citation>
    <scope>NUCLEOTIDE SEQUENCE [LARGE SCALE GENOMIC DNA]</scope>
    <source>
        <strain evidence="3">CBS 583.65</strain>
    </source>
</reference>
<proteinExistence type="predicted"/>
<dbReference type="EMBL" id="KV878126">
    <property type="protein sequence ID" value="OJI97822.1"/>
    <property type="molecule type" value="Genomic_DNA"/>
</dbReference>
<organism evidence="2 3">
    <name type="scientific">Aspergillus versicolor CBS 583.65</name>
    <dbReference type="NCBI Taxonomy" id="1036611"/>
    <lineage>
        <taxon>Eukaryota</taxon>
        <taxon>Fungi</taxon>
        <taxon>Dikarya</taxon>
        <taxon>Ascomycota</taxon>
        <taxon>Pezizomycotina</taxon>
        <taxon>Eurotiomycetes</taxon>
        <taxon>Eurotiomycetidae</taxon>
        <taxon>Eurotiales</taxon>
        <taxon>Aspergillaceae</taxon>
        <taxon>Aspergillus</taxon>
        <taxon>Aspergillus subgen. Nidulantes</taxon>
    </lineage>
</organism>
<protein>
    <submittedName>
        <fullName evidence="2">Uncharacterized protein</fullName>
    </submittedName>
</protein>
<keyword evidence="3" id="KW-1185">Reference proteome</keyword>
<sequence>MDGNAFIKYDTLDVQDANDDVANICLSLRKVAKDTEYRVAVSYLSDTLPSQRVKKCCTSVYIVMPETEQQETKAALEEMFSEELKLQGFHAASKLEISPGYYMLDKDTEWRILFSGADVGGHDERSRGYNIQSVAAVCRDIPFWLVREGKVQKDSRTAMIWLTHDTQGIDETKLARIWEPSEFWEAFPKGRSPLESIDPVISTPGDRENDSEYFDAEEEKDPEYFDAKEF</sequence>
<dbReference type="VEuPathDB" id="FungiDB:ASPVEDRAFT_37258"/>
<dbReference type="GeneID" id="63726940"/>
<dbReference type="RefSeq" id="XP_040663585.1">
    <property type="nucleotide sequence ID" value="XM_040811429.1"/>
</dbReference>
<gene>
    <name evidence="2" type="ORF">ASPVEDRAFT_37258</name>
</gene>